<dbReference type="Proteomes" id="UP000318704">
    <property type="component" value="Chromosome"/>
</dbReference>
<evidence type="ECO:0000259" key="1">
    <source>
        <dbReference type="Pfam" id="PF04965"/>
    </source>
</evidence>
<dbReference type="EMBL" id="CP037920">
    <property type="protein sequence ID" value="QDT98544.1"/>
    <property type="molecule type" value="Genomic_DNA"/>
</dbReference>
<reference evidence="2 3" key="1">
    <citation type="submission" date="2019-03" db="EMBL/GenBank/DDBJ databases">
        <title>Deep-cultivation of Planctomycetes and their phenomic and genomic characterization uncovers novel biology.</title>
        <authorList>
            <person name="Wiegand S."/>
            <person name="Jogler M."/>
            <person name="Boedeker C."/>
            <person name="Pinto D."/>
            <person name="Vollmers J."/>
            <person name="Rivas-Marin E."/>
            <person name="Kohn T."/>
            <person name="Peeters S.H."/>
            <person name="Heuer A."/>
            <person name="Rast P."/>
            <person name="Oberbeckmann S."/>
            <person name="Bunk B."/>
            <person name="Jeske O."/>
            <person name="Meyerdierks A."/>
            <person name="Storesund J.E."/>
            <person name="Kallscheuer N."/>
            <person name="Luecker S."/>
            <person name="Lage O.M."/>
            <person name="Pohl T."/>
            <person name="Merkel B.J."/>
            <person name="Hornburger P."/>
            <person name="Mueller R.-W."/>
            <person name="Bruemmer F."/>
            <person name="Labrenz M."/>
            <person name="Spormann A.M."/>
            <person name="Op den Camp H."/>
            <person name="Overmann J."/>
            <person name="Amann R."/>
            <person name="Jetten M.S.M."/>
            <person name="Mascher T."/>
            <person name="Medema M.H."/>
            <person name="Devos D.P."/>
            <person name="Kaster A.-K."/>
            <person name="Ovreas L."/>
            <person name="Rohde M."/>
            <person name="Galperin M.Y."/>
            <person name="Jogler C."/>
        </authorList>
    </citation>
    <scope>NUCLEOTIDE SEQUENCE [LARGE SCALE GENOMIC DNA]</scope>
    <source>
        <strain evidence="2 3">V144</strain>
    </source>
</reference>
<dbReference type="AlphaFoldDB" id="A0A517VZV8"/>
<protein>
    <submittedName>
        <fullName evidence="2">Lysozyme-like protein</fullName>
    </submittedName>
</protein>
<dbReference type="Gene3D" id="3.10.450.40">
    <property type="match status" value="1"/>
</dbReference>
<dbReference type="Pfam" id="PF04965">
    <property type="entry name" value="GPW_gp25"/>
    <property type="match status" value="1"/>
</dbReference>
<accession>A0A517VZV8</accession>
<dbReference type="KEGG" id="gaw:V144x_40510"/>
<evidence type="ECO:0000313" key="2">
    <source>
        <dbReference type="EMBL" id="QDT98544.1"/>
    </source>
</evidence>
<evidence type="ECO:0000313" key="3">
    <source>
        <dbReference type="Proteomes" id="UP000318704"/>
    </source>
</evidence>
<sequence>MNLNTDDYDRKAFLGRGWAMPVSLDLRTGRVAFVEYENDIRESIRIVLETAPGERVMRPNFGCGIHELLFDRLDTTTIQRVRSLVEEALRRCEARIEVLQVMVDDQAIQDGQLLIELEYRVRKTNQTGNLVFPFYFGEGGQP</sequence>
<name>A0A517VZV8_9PLAN</name>
<organism evidence="2 3">
    <name type="scientific">Gimesia aquarii</name>
    <dbReference type="NCBI Taxonomy" id="2527964"/>
    <lineage>
        <taxon>Bacteria</taxon>
        <taxon>Pseudomonadati</taxon>
        <taxon>Planctomycetota</taxon>
        <taxon>Planctomycetia</taxon>
        <taxon>Planctomycetales</taxon>
        <taxon>Planctomycetaceae</taxon>
        <taxon>Gimesia</taxon>
    </lineage>
</organism>
<dbReference type="RefSeq" id="WP_144987287.1">
    <property type="nucleotide sequence ID" value="NZ_CP037920.1"/>
</dbReference>
<feature type="domain" description="IraD/Gp25-like" evidence="1">
    <location>
        <begin position="35"/>
        <end position="126"/>
    </location>
</feature>
<gene>
    <name evidence="2" type="ORF">V144x_40510</name>
</gene>
<proteinExistence type="predicted"/>
<dbReference type="InterPro" id="IPR007048">
    <property type="entry name" value="IraD/Gp25-like"/>
</dbReference>
<dbReference type="SUPFAM" id="SSF160719">
    <property type="entry name" value="gpW/gp25-like"/>
    <property type="match status" value="1"/>
</dbReference>